<feature type="modified residue" description="4-aspartylphosphate" evidence="9">
    <location>
        <position position="501"/>
    </location>
</feature>
<evidence type="ECO:0000313" key="14">
    <source>
        <dbReference type="Proteomes" id="UP000615755"/>
    </source>
</evidence>
<organism evidence="13 14">
    <name type="scientific">Pseudoalteromonas aurantia 208</name>
    <dbReference type="NCBI Taxonomy" id="1314867"/>
    <lineage>
        <taxon>Bacteria</taxon>
        <taxon>Pseudomonadati</taxon>
        <taxon>Pseudomonadota</taxon>
        <taxon>Gammaproteobacteria</taxon>
        <taxon>Alteromonadales</taxon>
        <taxon>Pseudoalteromonadaceae</taxon>
        <taxon>Pseudoalteromonas</taxon>
    </lineage>
</organism>
<dbReference type="InterPro" id="IPR003661">
    <property type="entry name" value="HisK_dim/P_dom"/>
</dbReference>
<evidence type="ECO:0000259" key="11">
    <source>
        <dbReference type="PROSITE" id="PS50109"/>
    </source>
</evidence>
<dbReference type="Proteomes" id="UP000615755">
    <property type="component" value="Unassembled WGS sequence"/>
</dbReference>
<evidence type="ECO:0000256" key="7">
    <source>
        <dbReference type="ARBA" id="ARBA00023012"/>
    </source>
</evidence>
<dbReference type="PROSITE" id="PS50110">
    <property type="entry name" value="RESPONSE_REGULATORY"/>
    <property type="match status" value="1"/>
</dbReference>
<dbReference type="InterPro" id="IPR036097">
    <property type="entry name" value="HisK_dim/P_sf"/>
</dbReference>
<evidence type="ECO:0000256" key="10">
    <source>
        <dbReference type="SAM" id="Phobius"/>
    </source>
</evidence>
<accession>A0ABR9EH61</accession>
<dbReference type="PANTHER" id="PTHR45339:SF1">
    <property type="entry name" value="HYBRID SIGNAL TRANSDUCTION HISTIDINE KINASE J"/>
    <property type="match status" value="1"/>
</dbReference>
<dbReference type="PROSITE" id="PS50109">
    <property type="entry name" value="HIS_KIN"/>
    <property type="match status" value="1"/>
</dbReference>
<name>A0ABR9EH61_9GAMM</name>
<dbReference type="InterPro" id="IPR005467">
    <property type="entry name" value="His_kinase_dom"/>
</dbReference>
<comment type="catalytic activity">
    <reaction evidence="1">
        <text>ATP + protein L-histidine = ADP + protein N-phospho-L-histidine.</text>
        <dbReference type="EC" id="2.7.13.3"/>
    </reaction>
</comment>
<evidence type="ECO:0000256" key="3">
    <source>
        <dbReference type="ARBA" id="ARBA00012438"/>
    </source>
</evidence>
<dbReference type="SUPFAM" id="SSF52172">
    <property type="entry name" value="CheY-like"/>
    <property type="match status" value="1"/>
</dbReference>
<dbReference type="InterPro" id="IPR011006">
    <property type="entry name" value="CheY-like_superfamily"/>
</dbReference>
<keyword evidence="6 10" id="KW-1133">Transmembrane helix</keyword>
<dbReference type="Pfam" id="PF13675">
    <property type="entry name" value="PilJ"/>
    <property type="match status" value="1"/>
</dbReference>
<evidence type="ECO:0000256" key="2">
    <source>
        <dbReference type="ARBA" id="ARBA00004141"/>
    </source>
</evidence>
<dbReference type="InterPro" id="IPR036890">
    <property type="entry name" value="HATPase_C_sf"/>
</dbReference>
<comment type="subcellular location">
    <subcellularLocation>
        <location evidence="2">Membrane</location>
        <topology evidence="2">Multi-pass membrane protein</topology>
    </subcellularLocation>
</comment>
<evidence type="ECO:0000256" key="4">
    <source>
        <dbReference type="ARBA" id="ARBA00022553"/>
    </source>
</evidence>
<dbReference type="InterPro" id="IPR001789">
    <property type="entry name" value="Sig_transdc_resp-reg_receiver"/>
</dbReference>
<dbReference type="SUPFAM" id="SSF47384">
    <property type="entry name" value="Homodimeric domain of signal transducing histidine kinase"/>
    <property type="match status" value="1"/>
</dbReference>
<dbReference type="SMART" id="SM00448">
    <property type="entry name" value="REC"/>
    <property type="match status" value="1"/>
</dbReference>
<proteinExistence type="predicted"/>
<dbReference type="Pfam" id="PF00072">
    <property type="entry name" value="Response_reg"/>
    <property type="match status" value="1"/>
</dbReference>
<comment type="caution">
    <text evidence="13">The sequence shown here is derived from an EMBL/GenBank/DDBJ whole genome shotgun (WGS) entry which is preliminary data.</text>
</comment>
<dbReference type="InterPro" id="IPR029095">
    <property type="entry name" value="NarX-like_N"/>
</dbReference>
<dbReference type="Gene3D" id="3.40.50.2300">
    <property type="match status" value="1"/>
</dbReference>
<dbReference type="SMART" id="SM00387">
    <property type="entry name" value="HATPase_c"/>
    <property type="match status" value="1"/>
</dbReference>
<dbReference type="Pfam" id="PF02518">
    <property type="entry name" value="HATPase_c"/>
    <property type="match status" value="1"/>
</dbReference>
<feature type="transmembrane region" description="Helical" evidence="10">
    <location>
        <begin position="12"/>
        <end position="34"/>
    </location>
</feature>
<dbReference type="Pfam" id="PF00512">
    <property type="entry name" value="HisKA"/>
    <property type="match status" value="1"/>
</dbReference>
<evidence type="ECO:0000259" key="12">
    <source>
        <dbReference type="PROSITE" id="PS50110"/>
    </source>
</evidence>
<dbReference type="PANTHER" id="PTHR45339">
    <property type="entry name" value="HYBRID SIGNAL TRANSDUCTION HISTIDINE KINASE J"/>
    <property type="match status" value="1"/>
</dbReference>
<keyword evidence="14" id="KW-1185">Reference proteome</keyword>
<reference evidence="13 14" key="1">
    <citation type="submission" date="2015-03" db="EMBL/GenBank/DDBJ databases">
        <title>Genome sequence of Pseudoalteromonas aurantia.</title>
        <authorList>
            <person name="Xie B.-B."/>
            <person name="Rong J.-C."/>
            <person name="Qin Q.-L."/>
            <person name="Zhang Y.-Z."/>
        </authorList>
    </citation>
    <scope>NUCLEOTIDE SEQUENCE [LARGE SCALE GENOMIC DNA]</scope>
    <source>
        <strain evidence="13 14">208</strain>
    </source>
</reference>
<dbReference type="RefSeq" id="WP_192508937.1">
    <property type="nucleotide sequence ID" value="NZ_AQGV01000013.1"/>
</dbReference>
<dbReference type="InterPro" id="IPR003594">
    <property type="entry name" value="HATPase_dom"/>
</dbReference>
<feature type="domain" description="Response regulatory" evidence="12">
    <location>
        <begin position="452"/>
        <end position="567"/>
    </location>
</feature>
<protein>
    <recommendedName>
        <fullName evidence="3">histidine kinase</fullName>
        <ecNumber evidence="3">2.7.13.3</ecNumber>
    </recommendedName>
</protein>
<keyword evidence="7" id="KW-0902">Two-component regulatory system</keyword>
<keyword evidence="4 9" id="KW-0597">Phosphoprotein</keyword>
<dbReference type="EMBL" id="AQGV01000013">
    <property type="protein sequence ID" value="MBE0369739.1"/>
    <property type="molecule type" value="Genomic_DNA"/>
</dbReference>
<keyword evidence="8 10" id="KW-0472">Membrane</keyword>
<sequence>MRNIIKSMRSRYFIAVLVMGVLVTLAAAAMQYLLQQKQEDAELINRAGMQRMLAQKIALHVNQIVFYKKEQKLTQILFTELDKSVRVFSANHQMILGEKEGEYVFLSEALMTLYFDAPANLNKRSLDFLALYDSKTFNAEVAIKMANEAQVLLFYQQQAVQLFEQGANRKVALTRLFEFVFWVSAIVVLWLEVVFIFKPMEKKVRDTIDSLELQKQETQHALTMKTHFLARASHELRTPLQAILGFLNLYRQDGAQSQLTQVEVSAKQLVNQLNAIQEFSRWEQGDIQVSVVPDDLTQTLMQAISPHEYEAQRKKIALETEFSFSTSLVIACDHEHLAWIIGQLVDNAIKFTEQGSVLIEVYLDETQTYLQIAVKDTGCGFSGVSPLSSNMTETHFQGLQLGLVRCKWLLDAMGGDIEFEKGLSSGTVVRVKTPIYLVQSRREQHCQLRPLTGLLVEDNPLNAKIIKKVLETFSITVKHVEHGLAAVDDLSTHHYDVIFMDLNMPVMDGFQAIEYIRQTLGLSEPIIVVTANSEPVELNRAKALGADVTILKPLRKESVRTALEHVGLIQ</sequence>
<dbReference type="SUPFAM" id="SSF55874">
    <property type="entry name" value="ATPase domain of HSP90 chaperone/DNA topoisomerase II/histidine kinase"/>
    <property type="match status" value="1"/>
</dbReference>
<evidence type="ECO:0000256" key="9">
    <source>
        <dbReference type="PROSITE-ProRule" id="PRU00169"/>
    </source>
</evidence>
<keyword evidence="5 10" id="KW-0812">Transmembrane</keyword>
<dbReference type="SMART" id="SM00388">
    <property type="entry name" value="HisKA"/>
    <property type="match status" value="1"/>
</dbReference>
<gene>
    <name evidence="13" type="ORF">PAUR_a4306</name>
</gene>
<dbReference type="CDD" id="cd17546">
    <property type="entry name" value="REC_hyHK_CKI1_RcsC-like"/>
    <property type="match status" value="1"/>
</dbReference>
<dbReference type="EC" id="2.7.13.3" evidence="3"/>
<evidence type="ECO:0000313" key="13">
    <source>
        <dbReference type="EMBL" id="MBE0369739.1"/>
    </source>
</evidence>
<evidence type="ECO:0000256" key="6">
    <source>
        <dbReference type="ARBA" id="ARBA00022989"/>
    </source>
</evidence>
<dbReference type="Gene3D" id="1.10.287.130">
    <property type="match status" value="1"/>
</dbReference>
<evidence type="ECO:0000256" key="8">
    <source>
        <dbReference type="ARBA" id="ARBA00023136"/>
    </source>
</evidence>
<evidence type="ECO:0000256" key="1">
    <source>
        <dbReference type="ARBA" id="ARBA00000085"/>
    </source>
</evidence>
<dbReference type="Gene3D" id="3.30.565.10">
    <property type="entry name" value="Histidine kinase-like ATPase, C-terminal domain"/>
    <property type="match status" value="1"/>
</dbReference>
<evidence type="ECO:0000256" key="5">
    <source>
        <dbReference type="ARBA" id="ARBA00022692"/>
    </source>
</evidence>
<dbReference type="CDD" id="cd00082">
    <property type="entry name" value="HisKA"/>
    <property type="match status" value="1"/>
</dbReference>
<feature type="domain" description="Histidine kinase" evidence="11">
    <location>
        <begin position="231"/>
        <end position="437"/>
    </location>
</feature>